<dbReference type="GO" id="GO:0009055">
    <property type="term" value="F:electron transfer activity"/>
    <property type="evidence" value="ECO:0007669"/>
    <property type="project" value="InterPro"/>
</dbReference>
<dbReference type="SMR" id="A7NPZ9"/>
<dbReference type="SMART" id="SM00893">
    <property type="entry name" value="ETF"/>
    <property type="match status" value="1"/>
</dbReference>
<evidence type="ECO:0000313" key="3">
    <source>
        <dbReference type="EMBL" id="ABU59645.1"/>
    </source>
</evidence>
<dbReference type="Proteomes" id="UP000000263">
    <property type="component" value="Chromosome"/>
</dbReference>
<dbReference type="OrthoDB" id="9804960at2"/>
<reference evidence="3 4" key="1">
    <citation type="submission" date="2007-08" db="EMBL/GenBank/DDBJ databases">
        <title>Complete sequence of Roseiflexus castenholzii DSM 13941.</title>
        <authorList>
            <consortium name="US DOE Joint Genome Institute"/>
            <person name="Copeland A."/>
            <person name="Lucas S."/>
            <person name="Lapidus A."/>
            <person name="Barry K."/>
            <person name="Glavina del Rio T."/>
            <person name="Dalin E."/>
            <person name="Tice H."/>
            <person name="Pitluck S."/>
            <person name="Thompson L.S."/>
            <person name="Brettin T."/>
            <person name="Bruce D."/>
            <person name="Detter J.C."/>
            <person name="Han C."/>
            <person name="Tapia R."/>
            <person name="Schmutz J."/>
            <person name="Larimer F."/>
            <person name="Land M."/>
            <person name="Hauser L."/>
            <person name="Kyrpides N."/>
            <person name="Mikhailova N."/>
            <person name="Bryant D.A."/>
            <person name="Hanada S."/>
            <person name="Tsukatani Y."/>
            <person name="Richardson P."/>
        </authorList>
    </citation>
    <scope>NUCLEOTIDE SEQUENCE [LARGE SCALE GENOMIC DNA]</scope>
    <source>
        <strain evidence="4">DSM 13941 / HLO8</strain>
    </source>
</reference>
<dbReference type="Pfam" id="PF01012">
    <property type="entry name" value="ETF"/>
    <property type="match status" value="1"/>
</dbReference>
<protein>
    <recommendedName>
        <fullName evidence="1">Electron transfer flavoprotein small subunit</fullName>
    </recommendedName>
</protein>
<accession>A7NPZ9</accession>
<name>A7NPZ9_ROSCS</name>
<dbReference type="Gene3D" id="3.40.50.620">
    <property type="entry name" value="HUPs"/>
    <property type="match status" value="1"/>
</dbReference>
<dbReference type="InterPro" id="IPR012255">
    <property type="entry name" value="ETF_b"/>
</dbReference>
<dbReference type="AlphaFoldDB" id="A7NPZ9"/>
<dbReference type="InterPro" id="IPR033948">
    <property type="entry name" value="ETF_beta_N"/>
</dbReference>
<gene>
    <name evidence="3" type="ordered locus">Rcas_3596</name>
</gene>
<dbReference type="PANTHER" id="PTHR21294">
    <property type="entry name" value="ELECTRON TRANSFER FLAVOPROTEIN BETA-SUBUNIT"/>
    <property type="match status" value="1"/>
</dbReference>
<evidence type="ECO:0000256" key="1">
    <source>
        <dbReference type="ARBA" id="ARBA00042002"/>
    </source>
</evidence>
<dbReference type="STRING" id="383372.Rcas_3596"/>
<feature type="domain" description="Electron transfer flavoprotein alpha/beta-subunit N-terminal" evidence="2">
    <location>
        <begin position="22"/>
        <end position="219"/>
    </location>
</feature>
<dbReference type="EMBL" id="CP000804">
    <property type="protein sequence ID" value="ABU59645.1"/>
    <property type="molecule type" value="Genomic_DNA"/>
</dbReference>
<dbReference type="eggNOG" id="COG2086">
    <property type="taxonomic scope" value="Bacteria"/>
</dbReference>
<sequence length="278" mass="29540">MHAVVAIKQVPDTSNVRIDPETGTLIREGVPAIVNPYDLHAVEAAVQLKERLGGGQVTVITMGPPKATEALLECVEQGADRAILISDRKFGGADTLATSYVLARAIEVINAELPVDIILFGKQAIDGDTAQVGPGVATRLNIPLITYAVAIEEFDLAARRAVVHRRVEQGIEILETTLPALLTVEKEIAPVRHAPLPRLIAAARYQPEMWTATSPVPFDPQQIGLKGSPTVVGKAYTPPPRSGGDVLSVADLGLDTVVARAMAVIERAHVGNLQSVTE</sequence>
<evidence type="ECO:0000259" key="2">
    <source>
        <dbReference type="SMART" id="SM00893"/>
    </source>
</evidence>
<evidence type="ECO:0000313" key="4">
    <source>
        <dbReference type="Proteomes" id="UP000000263"/>
    </source>
</evidence>
<dbReference type="CDD" id="cd01714">
    <property type="entry name" value="ETF_beta"/>
    <property type="match status" value="1"/>
</dbReference>
<keyword evidence="4" id="KW-1185">Reference proteome</keyword>
<dbReference type="KEGG" id="rca:Rcas_3596"/>
<dbReference type="PIRSF" id="PIRSF000090">
    <property type="entry name" value="Beta-ETF"/>
    <property type="match status" value="1"/>
</dbReference>
<dbReference type="SUPFAM" id="SSF52402">
    <property type="entry name" value="Adenine nucleotide alpha hydrolases-like"/>
    <property type="match status" value="1"/>
</dbReference>
<dbReference type="InterPro" id="IPR014729">
    <property type="entry name" value="Rossmann-like_a/b/a_fold"/>
</dbReference>
<dbReference type="RefSeq" id="WP_012122068.1">
    <property type="nucleotide sequence ID" value="NC_009767.1"/>
</dbReference>
<proteinExistence type="predicted"/>
<dbReference type="PANTHER" id="PTHR21294:SF17">
    <property type="entry name" value="PROTEIN FIXA"/>
    <property type="match status" value="1"/>
</dbReference>
<dbReference type="InterPro" id="IPR014730">
    <property type="entry name" value="ETF_a/b_N"/>
</dbReference>
<organism evidence="3 4">
    <name type="scientific">Roseiflexus castenholzii (strain DSM 13941 / HLO8)</name>
    <dbReference type="NCBI Taxonomy" id="383372"/>
    <lineage>
        <taxon>Bacteria</taxon>
        <taxon>Bacillati</taxon>
        <taxon>Chloroflexota</taxon>
        <taxon>Chloroflexia</taxon>
        <taxon>Chloroflexales</taxon>
        <taxon>Roseiflexineae</taxon>
        <taxon>Roseiflexaceae</taxon>
        <taxon>Roseiflexus</taxon>
    </lineage>
</organism>
<dbReference type="HOGENOM" id="CLU_060196_2_1_0"/>